<gene>
    <name evidence="1" type="ORF">J7W16_18915</name>
</gene>
<dbReference type="EMBL" id="JAGKSQ010000011">
    <property type="protein sequence ID" value="MBP3953199.1"/>
    <property type="molecule type" value="Genomic_DNA"/>
</dbReference>
<organism evidence="1 2">
    <name type="scientific">Halalkalibacter suaedae</name>
    <dbReference type="NCBI Taxonomy" id="2822140"/>
    <lineage>
        <taxon>Bacteria</taxon>
        <taxon>Bacillati</taxon>
        <taxon>Bacillota</taxon>
        <taxon>Bacilli</taxon>
        <taxon>Bacillales</taxon>
        <taxon>Bacillaceae</taxon>
        <taxon>Halalkalibacter</taxon>
    </lineage>
</organism>
<accession>A0A940X1L3</accession>
<name>A0A940X1L3_9BACI</name>
<dbReference type="AlphaFoldDB" id="A0A940X1L3"/>
<evidence type="ECO:0000313" key="1">
    <source>
        <dbReference type="EMBL" id="MBP3953199.1"/>
    </source>
</evidence>
<dbReference type="Proteomes" id="UP000678228">
    <property type="component" value="Unassembled WGS sequence"/>
</dbReference>
<keyword evidence="2" id="KW-1185">Reference proteome</keyword>
<protein>
    <submittedName>
        <fullName evidence="1">Uncharacterized protein</fullName>
    </submittedName>
</protein>
<comment type="caution">
    <text evidence="1">The sequence shown here is derived from an EMBL/GenBank/DDBJ whole genome shotgun (WGS) entry which is preliminary data.</text>
</comment>
<sequence>MEHYYDYEQEINRLKQQIHYLNQHINKLNEYINHLNIYEYYIQEMKIETVKGMLQLGHLIEKEIKDSQGIHRFYIGNIKINEIEDSGTVSVGITEKETDTESPKVIPEEASEEIKELFEEIKSHLAIEEVPVFFQKLAVEPKVLKEVWDKSKNKLQTTQIQSFYEEILQILSQLPDGEQDLDLSNLTIEEAVCEAAVTRIETYSKTLIMMILLLQSLLPGYLKKDLQKNMMKQKKIYAHVQQPNGQVDSIQLMRNIKKTFELRELPTSYKDLAENSEAVTYLYNRLVVIVSSEGEDMFKKMKSHFLETVESMEQDIELVELDSEQMGFLYGHLLTMVEEYSKYVVLDYLVVPMCK</sequence>
<proteinExistence type="predicted"/>
<evidence type="ECO:0000313" key="2">
    <source>
        <dbReference type="Proteomes" id="UP000678228"/>
    </source>
</evidence>
<reference evidence="1" key="1">
    <citation type="submission" date="2021-03" db="EMBL/GenBank/DDBJ databases">
        <title>Bacillus suaedae sp. nov., isolated from Suaeda aralocaspica.</title>
        <authorList>
            <person name="Lei R.F.R."/>
        </authorList>
    </citation>
    <scope>NUCLEOTIDE SEQUENCE</scope>
    <source>
        <strain evidence="1">YZJH907-2</strain>
    </source>
</reference>
<dbReference type="RefSeq" id="WP_210599059.1">
    <property type="nucleotide sequence ID" value="NZ_JAGKSQ010000011.1"/>
</dbReference>